<dbReference type="FunFam" id="1.20.1640.10:FF:000001">
    <property type="entry name" value="Efflux pump membrane transporter"/>
    <property type="match status" value="1"/>
</dbReference>
<dbReference type="SUPFAM" id="SSF82866">
    <property type="entry name" value="Multidrug efflux transporter AcrB transmembrane domain"/>
    <property type="match status" value="2"/>
</dbReference>
<evidence type="ECO:0000256" key="6">
    <source>
        <dbReference type="ARBA" id="ARBA00022692"/>
    </source>
</evidence>
<feature type="transmembrane region" description="Helical" evidence="9">
    <location>
        <begin position="437"/>
        <end position="458"/>
    </location>
</feature>
<gene>
    <name evidence="10" type="ORF">SAMN05421783_101412</name>
</gene>
<feature type="transmembrane region" description="Helical" evidence="9">
    <location>
        <begin position="536"/>
        <end position="555"/>
    </location>
</feature>
<feature type="transmembrane region" description="Helical" evidence="9">
    <location>
        <begin position="969"/>
        <end position="989"/>
    </location>
</feature>
<feature type="transmembrane region" description="Helical" evidence="9">
    <location>
        <begin position="870"/>
        <end position="887"/>
    </location>
</feature>
<feature type="transmembrane region" description="Helical" evidence="9">
    <location>
        <begin position="394"/>
        <end position="416"/>
    </location>
</feature>
<dbReference type="Gene3D" id="3.30.70.1430">
    <property type="entry name" value="Multidrug efflux transporter AcrB pore domain"/>
    <property type="match status" value="2"/>
</dbReference>
<evidence type="ECO:0000256" key="7">
    <source>
        <dbReference type="ARBA" id="ARBA00022989"/>
    </source>
</evidence>
<dbReference type="FunFam" id="3.30.2090.10:FF:000001">
    <property type="entry name" value="Efflux pump membrane transporter"/>
    <property type="match status" value="1"/>
</dbReference>
<dbReference type="OrthoDB" id="9758297at2"/>
<dbReference type="GO" id="GO:0015562">
    <property type="term" value="F:efflux transmembrane transporter activity"/>
    <property type="evidence" value="ECO:0007669"/>
    <property type="project" value="InterPro"/>
</dbReference>
<dbReference type="Pfam" id="PF00873">
    <property type="entry name" value="ACR_tran"/>
    <property type="match status" value="1"/>
</dbReference>
<dbReference type="FunFam" id="3.30.2090.10:FF:000002">
    <property type="entry name" value="Efflux pump membrane transporter"/>
    <property type="match status" value="1"/>
</dbReference>
<organism evidence="10 11">
    <name type="scientific">Thiocapsa roseopersicina</name>
    <dbReference type="NCBI Taxonomy" id="1058"/>
    <lineage>
        <taxon>Bacteria</taxon>
        <taxon>Pseudomonadati</taxon>
        <taxon>Pseudomonadota</taxon>
        <taxon>Gammaproteobacteria</taxon>
        <taxon>Chromatiales</taxon>
        <taxon>Chromatiaceae</taxon>
        <taxon>Thiocapsa</taxon>
    </lineage>
</organism>
<keyword evidence="8 9" id="KW-0472">Membrane</keyword>
<dbReference type="GO" id="GO:0005886">
    <property type="term" value="C:plasma membrane"/>
    <property type="evidence" value="ECO:0007669"/>
    <property type="project" value="UniProtKB-SubCell"/>
</dbReference>
<dbReference type="PANTHER" id="PTHR32063:SF13">
    <property type="entry name" value="MULTIDRUG EFFLUX PUMP SUBUNIT ACRB-RELATED"/>
    <property type="match status" value="1"/>
</dbReference>
<proteinExistence type="inferred from homology"/>
<dbReference type="SUPFAM" id="SSF82714">
    <property type="entry name" value="Multidrug efflux transporter AcrB TolC docking domain, DN and DC subdomains"/>
    <property type="match status" value="2"/>
</dbReference>
<dbReference type="FunFam" id="3.30.70.1430:FF:000001">
    <property type="entry name" value="Efflux pump membrane transporter"/>
    <property type="match status" value="1"/>
</dbReference>
<dbReference type="PRINTS" id="PR00702">
    <property type="entry name" value="ACRIFLAVINRP"/>
</dbReference>
<dbReference type="GO" id="GO:0042910">
    <property type="term" value="F:xenobiotic transmembrane transporter activity"/>
    <property type="evidence" value="ECO:0007669"/>
    <property type="project" value="TreeGrafter"/>
</dbReference>
<dbReference type="EMBL" id="FNNZ01000001">
    <property type="protein sequence ID" value="SDW10281.1"/>
    <property type="molecule type" value="Genomic_DNA"/>
</dbReference>
<reference evidence="11" key="1">
    <citation type="submission" date="2016-10" db="EMBL/GenBank/DDBJ databases">
        <authorList>
            <person name="Varghese N."/>
            <person name="Submissions S."/>
        </authorList>
    </citation>
    <scope>NUCLEOTIDE SEQUENCE [LARGE SCALE GENOMIC DNA]</scope>
    <source>
        <strain evidence="11">DSM 217</strain>
    </source>
</reference>
<evidence type="ECO:0000256" key="9">
    <source>
        <dbReference type="RuleBase" id="RU364070"/>
    </source>
</evidence>
<evidence type="ECO:0000256" key="4">
    <source>
        <dbReference type="ARBA" id="ARBA00022475"/>
    </source>
</evidence>
<name>A0A1H2QT07_THIRO</name>
<keyword evidence="4" id="KW-1003">Cell membrane</keyword>
<feature type="transmembrane region" description="Helical" evidence="9">
    <location>
        <begin position="12"/>
        <end position="33"/>
    </location>
</feature>
<evidence type="ECO:0000313" key="10">
    <source>
        <dbReference type="EMBL" id="SDW10281.1"/>
    </source>
</evidence>
<dbReference type="Gene3D" id="3.30.70.1320">
    <property type="entry name" value="Multidrug efflux transporter AcrB pore domain like"/>
    <property type="match status" value="1"/>
</dbReference>
<dbReference type="NCBIfam" id="NF000282">
    <property type="entry name" value="RND_permease_1"/>
    <property type="match status" value="1"/>
</dbReference>
<dbReference type="STRING" id="1058.SAMN05421783_101412"/>
<dbReference type="GO" id="GO:0009636">
    <property type="term" value="P:response to toxic substance"/>
    <property type="evidence" value="ECO:0007669"/>
    <property type="project" value="UniProtKB-ARBA"/>
</dbReference>
<feature type="transmembrane region" description="Helical" evidence="9">
    <location>
        <begin position="894"/>
        <end position="914"/>
    </location>
</feature>
<feature type="transmembrane region" description="Helical" evidence="9">
    <location>
        <begin position="340"/>
        <end position="359"/>
    </location>
</feature>
<keyword evidence="3 9" id="KW-0813">Transport</keyword>
<dbReference type="AlphaFoldDB" id="A0A1H2QT07"/>
<dbReference type="Gene3D" id="3.30.2090.10">
    <property type="entry name" value="Multidrug efflux transporter AcrB TolC docking domain, DN and DC subdomains"/>
    <property type="match status" value="2"/>
</dbReference>
<evidence type="ECO:0000256" key="3">
    <source>
        <dbReference type="ARBA" id="ARBA00022448"/>
    </source>
</evidence>
<evidence type="ECO:0000256" key="2">
    <source>
        <dbReference type="ARBA" id="ARBA00010942"/>
    </source>
</evidence>
<dbReference type="Gene3D" id="3.30.70.1440">
    <property type="entry name" value="Multidrug efflux transporter AcrB pore domain"/>
    <property type="match status" value="1"/>
</dbReference>
<dbReference type="SUPFAM" id="SSF82693">
    <property type="entry name" value="Multidrug efflux transporter AcrB pore domain, PN1, PN2, PC1 and PC2 subdomains"/>
    <property type="match status" value="3"/>
</dbReference>
<evidence type="ECO:0000256" key="5">
    <source>
        <dbReference type="ARBA" id="ARBA00022519"/>
    </source>
</evidence>
<keyword evidence="6 9" id="KW-0812">Transmembrane</keyword>
<dbReference type="InterPro" id="IPR004764">
    <property type="entry name" value="MdtF-like"/>
</dbReference>
<keyword evidence="7 9" id="KW-1133">Transmembrane helix</keyword>
<feature type="transmembrane region" description="Helical" evidence="9">
    <location>
        <begin position="1001"/>
        <end position="1023"/>
    </location>
</feature>
<comment type="similarity">
    <text evidence="2 9">Belongs to the resistance-nodulation-cell division (RND) (TC 2.A.6) family.</text>
</comment>
<sequence>MARFFIDRPVFAWVIAIVIMLAGVLSILTLPVAQYPSIAPPAISVTANYPGASAQTLQDSVTQVIEQQMNGLDGLRYMSSTSESTGIATVTMTFENGTNPDVAQMQVQNKLQTATALLPAQVTQQGLQVAKSVRNFMMVVAFVSRDGRLESADMSDYMASLVKDPLSRVPGVGEITLFGAQYAMRIWLDPNRLNQFGLTPADVANAIKAENAQISAGQLGAVPAEPGQRLNATVNVQSRLNTPEAFGAVRVRTAADGSTVYLRDVARIELGSESYNTAAFHKGSPAAGMAIRLATGANALETAAAVRARLDELAPFFPAGVEAVFPYDTTPFVRISIGEVIKTLIEAVILVFLVMYLFLQNFRATLIPTLAVPVVLLGTFGVLAAFGYSINTLTLFAMVLAIGLLVDDAIVVVENVERVMHEEGLPPKEATRRSMDQITSALIGIALVLSAVFVPMAFFGGSTGVIYRQFSITIVSAMLLSVVVALTLSPALAATLLKPGHQGERRGFFGWFNRNFNRGTTGYVKGVKGILGRRKLFLVVYLMLVVGLGLSYARLPTAFLPDEDQGILITQVMLPAGATRERTLEVLREVERHFLEDESEAVQELITVAGFSFAGQGQNMAFGFVRMKDWDERKRPDLKVKAVAGRAMKAFSQIRDAQVFAFVPPAVIELGTGTGWDAQLQDRGGVGHEALMAARGQFLGMANADPALAAVRPNGREDEAQFKVEIDRTKAGALGLSLADINTALSAAWGSSYVDDFVHEGRVKKVYLQADAPYRMLPEDLDDWHARNADGEMVPFSAFASGSWVYGSPRLERYNGLPSAQVMGQAAPGVSSGEAMAAVEALVAKLPPGIGLEWTGLSFEERAAGAQAPLLYALSALVVFLALAALYESWSVPFAVILAVPLGVLGAVLAATGRGLPADIYFQVGLLATIGLSAKNAILIVEFAKTLQEQGKDAVAAALEAARMRLRPILMTSLAFGFGVVPLAISSGAGSGAQNAIGTGVLGGVVAGTLLNILFVPLFFVAIRSRLDRRTAREASGQAVTSAPTPTPAET</sequence>
<dbReference type="InterPro" id="IPR027463">
    <property type="entry name" value="AcrB_DN_DC_subdom"/>
</dbReference>
<keyword evidence="5 9" id="KW-0997">Cell inner membrane</keyword>
<dbReference type="InterPro" id="IPR001036">
    <property type="entry name" value="Acrflvin-R"/>
</dbReference>
<evidence type="ECO:0000256" key="1">
    <source>
        <dbReference type="ARBA" id="ARBA00004429"/>
    </source>
</evidence>
<dbReference type="RefSeq" id="WP_093027587.1">
    <property type="nucleotide sequence ID" value="NZ_FNNZ01000001.1"/>
</dbReference>
<dbReference type="NCBIfam" id="TIGR00915">
    <property type="entry name" value="2A0602"/>
    <property type="match status" value="1"/>
</dbReference>
<comment type="subcellular location">
    <subcellularLocation>
        <location evidence="1 9">Cell inner membrane</location>
        <topology evidence="1 9">Multi-pass membrane protein</topology>
    </subcellularLocation>
</comment>
<evidence type="ECO:0000313" key="11">
    <source>
        <dbReference type="Proteomes" id="UP000198816"/>
    </source>
</evidence>
<keyword evidence="11" id="KW-1185">Reference proteome</keyword>
<accession>A0A1H2QT07</accession>
<dbReference type="FunFam" id="3.30.70.1430:FF:000002">
    <property type="entry name" value="Efflux pump membrane transporter"/>
    <property type="match status" value="1"/>
</dbReference>
<evidence type="ECO:0000256" key="8">
    <source>
        <dbReference type="ARBA" id="ARBA00023136"/>
    </source>
</evidence>
<dbReference type="Proteomes" id="UP000198816">
    <property type="component" value="Unassembled WGS sequence"/>
</dbReference>
<feature type="transmembrane region" description="Helical" evidence="9">
    <location>
        <begin position="470"/>
        <end position="497"/>
    </location>
</feature>
<feature type="transmembrane region" description="Helical" evidence="9">
    <location>
        <begin position="366"/>
        <end position="388"/>
    </location>
</feature>
<feature type="transmembrane region" description="Helical" evidence="9">
    <location>
        <begin position="920"/>
        <end position="941"/>
    </location>
</feature>
<dbReference type="Gene3D" id="1.20.1640.10">
    <property type="entry name" value="Multidrug efflux transporter AcrB transmembrane domain"/>
    <property type="match status" value="2"/>
</dbReference>
<dbReference type="PANTHER" id="PTHR32063">
    <property type="match status" value="1"/>
</dbReference>
<protein>
    <recommendedName>
        <fullName evidence="9">Efflux pump membrane transporter</fullName>
    </recommendedName>
</protein>